<dbReference type="InterPro" id="IPR001307">
    <property type="entry name" value="Thiosulphate_STrfase_CS"/>
</dbReference>
<dbReference type="InterPro" id="IPR001763">
    <property type="entry name" value="Rhodanese-like_dom"/>
</dbReference>
<dbReference type="Proteomes" id="UP000006073">
    <property type="component" value="Unassembled WGS sequence"/>
</dbReference>
<dbReference type="SUPFAM" id="SSF52540">
    <property type="entry name" value="P-loop containing nucleoside triphosphate hydrolases"/>
    <property type="match status" value="1"/>
</dbReference>
<dbReference type="Pfam" id="PF00581">
    <property type="entry name" value="Rhodanese"/>
    <property type="match status" value="1"/>
</dbReference>
<comment type="caution">
    <text evidence="3">The sequence shown here is derived from an EMBL/GenBank/DDBJ whole genome shotgun (WGS) entry which is preliminary data.</text>
</comment>
<evidence type="ECO:0000256" key="1">
    <source>
        <dbReference type="ARBA" id="ARBA00023266"/>
    </source>
</evidence>
<organism evidence="3 4">
    <name type="scientific">Indibacter alkaliphilus (strain CCUG 57479 / KCTC 22604 / LW1)</name>
    <dbReference type="NCBI Taxonomy" id="1189612"/>
    <lineage>
        <taxon>Bacteria</taxon>
        <taxon>Pseudomonadati</taxon>
        <taxon>Bacteroidota</taxon>
        <taxon>Cytophagia</taxon>
        <taxon>Cytophagales</taxon>
        <taxon>Cyclobacteriaceae</taxon>
    </lineage>
</organism>
<proteinExistence type="predicted"/>
<dbReference type="PROSITE" id="PS00380">
    <property type="entry name" value="RHODANESE_1"/>
    <property type="match status" value="1"/>
</dbReference>
<feature type="domain" description="Rhodanese" evidence="2">
    <location>
        <begin position="5"/>
        <end position="113"/>
    </location>
</feature>
<dbReference type="InterPro" id="IPR058840">
    <property type="entry name" value="AAA_SelU"/>
</dbReference>
<protein>
    <submittedName>
        <fullName evidence="3">Selenophosphate-dependent tRNA 2-selenouridine synthase</fullName>
    </submittedName>
</protein>
<dbReference type="GO" id="GO:0004792">
    <property type="term" value="F:thiosulfate-cyanide sulfurtransferase activity"/>
    <property type="evidence" value="ECO:0007669"/>
    <property type="project" value="InterPro"/>
</dbReference>
<dbReference type="PANTHER" id="PTHR30401:SF0">
    <property type="entry name" value="TRNA 2-SELENOURIDINE SYNTHASE"/>
    <property type="match status" value="1"/>
</dbReference>
<evidence type="ECO:0000313" key="4">
    <source>
        <dbReference type="Proteomes" id="UP000006073"/>
    </source>
</evidence>
<dbReference type="GO" id="GO:0043828">
    <property type="term" value="F:tRNA 2-selenouridine synthase activity"/>
    <property type="evidence" value="ECO:0007669"/>
    <property type="project" value="InterPro"/>
</dbReference>
<dbReference type="InterPro" id="IPR036873">
    <property type="entry name" value="Rhodanese-like_dom_sf"/>
</dbReference>
<dbReference type="OrthoDB" id="9808735at2"/>
<dbReference type="PROSITE" id="PS50206">
    <property type="entry name" value="RHODANESE_3"/>
    <property type="match status" value="1"/>
</dbReference>
<reference evidence="3 4" key="1">
    <citation type="journal article" date="2013" name="Genome Announc.">
        <title>Draft Genome Sequence of Indibacter alkaliphilus Strain LW1T, Isolated from Lonar Lake, a Haloalkaline Lake in the Buldana District of Maharashtra, India.</title>
        <authorList>
            <person name="Singh A."/>
            <person name="Kumar Jangir P."/>
            <person name="Sharma R."/>
            <person name="Singh A."/>
            <person name="Kumar Pinnaka A."/>
            <person name="Shivaji S."/>
        </authorList>
    </citation>
    <scope>NUCLEOTIDE SEQUENCE [LARGE SCALE GENOMIC DNA]</scope>
    <source>
        <strain evidence="4">CCUG 57479 / KCTC 22604 / LW1</strain>
    </source>
</reference>
<dbReference type="GO" id="GO:0002098">
    <property type="term" value="P:tRNA wobble uridine modification"/>
    <property type="evidence" value="ECO:0007669"/>
    <property type="project" value="InterPro"/>
</dbReference>
<dbReference type="SUPFAM" id="SSF52821">
    <property type="entry name" value="Rhodanese/Cell cycle control phosphatase"/>
    <property type="match status" value="1"/>
</dbReference>
<keyword evidence="1" id="KW-0711">Selenium</keyword>
<keyword evidence="4" id="KW-1185">Reference proteome</keyword>
<dbReference type="InterPro" id="IPR027417">
    <property type="entry name" value="P-loop_NTPase"/>
</dbReference>
<dbReference type="InterPro" id="IPR017582">
    <property type="entry name" value="SelU"/>
</dbReference>
<dbReference type="EMBL" id="ALWO02000045">
    <property type="protein sequence ID" value="EOZ93594.1"/>
    <property type="molecule type" value="Genomic_DNA"/>
</dbReference>
<name>S2D3Y1_INDAL</name>
<dbReference type="RefSeq" id="WP_009033798.1">
    <property type="nucleotide sequence ID" value="NZ_ALWO02000045.1"/>
</dbReference>
<dbReference type="AlphaFoldDB" id="S2D3Y1"/>
<dbReference type="eggNOG" id="COG2603">
    <property type="taxonomic scope" value="Bacteria"/>
</dbReference>
<dbReference type="CDD" id="cd00158">
    <property type="entry name" value="RHOD"/>
    <property type="match status" value="1"/>
</dbReference>
<dbReference type="Gene3D" id="3.40.50.300">
    <property type="entry name" value="P-loop containing nucleotide triphosphate hydrolases"/>
    <property type="match status" value="1"/>
</dbReference>
<dbReference type="Pfam" id="PF26341">
    <property type="entry name" value="AAA_SelU"/>
    <property type="match status" value="1"/>
</dbReference>
<gene>
    <name evidence="3" type="ORF">A33Q_3540</name>
</gene>
<evidence type="ECO:0000259" key="2">
    <source>
        <dbReference type="PROSITE" id="PS50206"/>
    </source>
</evidence>
<accession>S2D3Y1</accession>
<evidence type="ECO:0000313" key="3">
    <source>
        <dbReference type="EMBL" id="EOZ93594.1"/>
    </source>
</evidence>
<dbReference type="PANTHER" id="PTHR30401">
    <property type="entry name" value="TRNA 2-SELENOURIDINE SYNTHASE"/>
    <property type="match status" value="1"/>
</dbReference>
<sequence length="312" mass="35974">MQKQIILDLRKKESFEKGHLPGAISFPIFSESEYAHLKKLDSDKKRDFYLAKFEFLESKLIELVGYQAFEFYCQKGELESRYFQNWFGADFPEAKIIKGGYKGYRKSVLSNFEKKHALTVLTGFTGSGKTKVLDILAQRGHSVLNFEECASHKGSVFGKLEVSEETSQEQFENNIHASLLKDQLIFTEMKGRYLGELYIPIHLFEQIIESPKVFLDTPKETRVSNLVHEYCGRDDDFLHKQLMLLKERIGKERVIELSALLEKKNYKGFIEGLLQYYDNSEVYRKAKSEANAVVSGLHPEKAASEIIRLNSL</sequence>
<dbReference type="Gene3D" id="3.40.250.10">
    <property type="entry name" value="Rhodanese-like domain"/>
    <property type="match status" value="1"/>
</dbReference>